<organism evidence="2 3">
    <name type="scientific">Velocimicrobium porci</name>
    <dbReference type="NCBI Taxonomy" id="2606634"/>
    <lineage>
        <taxon>Bacteria</taxon>
        <taxon>Bacillati</taxon>
        <taxon>Bacillota</taxon>
        <taxon>Clostridia</taxon>
        <taxon>Lachnospirales</taxon>
        <taxon>Lachnospiraceae</taxon>
        <taxon>Velocimicrobium</taxon>
    </lineage>
</organism>
<keyword evidence="1" id="KW-0812">Transmembrane</keyword>
<evidence type="ECO:0008006" key="4">
    <source>
        <dbReference type="Google" id="ProtNLM"/>
    </source>
</evidence>
<sequence length="163" mass="18176">MNVVIFAVLAIVTIAYLIVASVMDIKERMIYVFPAMVLHIAWSFYLLFASEYSADFISIFWLINLIVYLILNKFKIWGAGDSDMFLLFGNICLASGLMTNGYVAAITECLYLCAGLGVSIGISRIEAGIKKEDIKLKREVAVVPGIALIMCVLLMKGFIWRVM</sequence>
<feature type="transmembrane region" description="Helical" evidence="1">
    <location>
        <begin position="141"/>
        <end position="160"/>
    </location>
</feature>
<protein>
    <recommendedName>
        <fullName evidence="4">Prepilin type IV endopeptidase peptidase domain-containing protein</fullName>
    </recommendedName>
</protein>
<keyword evidence="3" id="KW-1185">Reference proteome</keyword>
<feature type="transmembrane region" description="Helical" evidence="1">
    <location>
        <begin position="84"/>
        <end position="103"/>
    </location>
</feature>
<name>A0A6L5Y0F9_9FIRM</name>
<feature type="transmembrane region" description="Helical" evidence="1">
    <location>
        <begin position="30"/>
        <end position="48"/>
    </location>
</feature>
<accession>A0A6L5Y0F9</accession>
<dbReference type="Proteomes" id="UP000482209">
    <property type="component" value="Unassembled WGS sequence"/>
</dbReference>
<proteinExistence type="predicted"/>
<keyword evidence="1" id="KW-1133">Transmembrane helix</keyword>
<feature type="transmembrane region" description="Helical" evidence="1">
    <location>
        <begin position="6"/>
        <end position="23"/>
    </location>
</feature>
<evidence type="ECO:0000313" key="3">
    <source>
        <dbReference type="Proteomes" id="UP000482209"/>
    </source>
</evidence>
<gene>
    <name evidence="2" type="ORF">FYJ58_10600</name>
</gene>
<comment type="caution">
    <text evidence="2">The sequence shown here is derived from an EMBL/GenBank/DDBJ whole genome shotgun (WGS) entry which is preliminary data.</text>
</comment>
<keyword evidence="1" id="KW-0472">Membrane</keyword>
<reference evidence="2 3" key="1">
    <citation type="submission" date="2019-08" db="EMBL/GenBank/DDBJ databases">
        <title>In-depth cultivation of the pig gut microbiome towards novel bacterial diversity and tailored functional studies.</title>
        <authorList>
            <person name="Wylensek D."/>
            <person name="Hitch T.C.A."/>
            <person name="Clavel T."/>
        </authorList>
    </citation>
    <scope>NUCLEOTIDE SEQUENCE [LARGE SCALE GENOMIC DNA]</scope>
    <source>
        <strain evidence="2 3">WCA-693-APC-MOT-I</strain>
    </source>
</reference>
<dbReference type="AlphaFoldDB" id="A0A6L5Y0F9"/>
<feature type="transmembrane region" description="Helical" evidence="1">
    <location>
        <begin position="54"/>
        <end position="72"/>
    </location>
</feature>
<dbReference type="RefSeq" id="WP_154519710.1">
    <property type="nucleotide sequence ID" value="NZ_VUMT01000016.1"/>
</dbReference>
<evidence type="ECO:0000313" key="2">
    <source>
        <dbReference type="EMBL" id="MSS64317.1"/>
    </source>
</evidence>
<dbReference type="EMBL" id="VUMT01000016">
    <property type="protein sequence ID" value="MSS64317.1"/>
    <property type="molecule type" value="Genomic_DNA"/>
</dbReference>
<evidence type="ECO:0000256" key="1">
    <source>
        <dbReference type="SAM" id="Phobius"/>
    </source>
</evidence>